<protein>
    <submittedName>
        <fullName evidence="1">Uncharacterized protein</fullName>
    </submittedName>
</protein>
<gene>
    <name evidence="1" type="ORF">TSAR_002164</name>
</gene>
<evidence type="ECO:0000313" key="2">
    <source>
        <dbReference type="Proteomes" id="UP000215335"/>
    </source>
</evidence>
<dbReference type="Proteomes" id="UP000215335">
    <property type="component" value="Unassembled WGS sequence"/>
</dbReference>
<dbReference type="EMBL" id="NNAY01003401">
    <property type="protein sequence ID" value="OXU19467.1"/>
    <property type="molecule type" value="Genomic_DNA"/>
</dbReference>
<comment type="caution">
    <text evidence="1">The sequence shown here is derived from an EMBL/GenBank/DDBJ whole genome shotgun (WGS) entry which is preliminary data.</text>
</comment>
<reference evidence="1 2" key="1">
    <citation type="journal article" date="2017" name="Curr. Biol.">
        <title>The Evolution of Venom by Co-option of Single-Copy Genes.</title>
        <authorList>
            <person name="Martinson E.O."/>
            <person name="Mrinalini"/>
            <person name="Kelkar Y.D."/>
            <person name="Chang C.H."/>
            <person name="Werren J.H."/>
        </authorList>
    </citation>
    <scope>NUCLEOTIDE SEQUENCE [LARGE SCALE GENOMIC DNA]</scope>
    <source>
        <strain evidence="1 2">Alberta</strain>
        <tissue evidence="1">Whole body</tissue>
    </source>
</reference>
<organism evidence="1 2">
    <name type="scientific">Trichomalopsis sarcophagae</name>
    <dbReference type="NCBI Taxonomy" id="543379"/>
    <lineage>
        <taxon>Eukaryota</taxon>
        <taxon>Metazoa</taxon>
        <taxon>Ecdysozoa</taxon>
        <taxon>Arthropoda</taxon>
        <taxon>Hexapoda</taxon>
        <taxon>Insecta</taxon>
        <taxon>Pterygota</taxon>
        <taxon>Neoptera</taxon>
        <taxon>Endopterygota</taxon>
        <taxon>Hymenoptera</taxon>
        <taxon>Apocrita</taxon>
        <taxon>Proctotrupomorpha</taxon>
        <taxon>Chalcidoidea</taxon>
        <taxon>Pteromalidae</taxon>
        <taxon>Pteromalinae</taxon>
        <taxon>Trichomalopsis</taxon>
    </lineage>
</organism>
<sequence length="88" mass="10092">MSPNIISNYHALHLCHKDVVRAMRMRKVYFCTESSLDLSRTKRSSDGLHRDDVHGLAKLQISKSDWDSTELYTDFVNALQTQLGKPDV</sequence>
<accession>A0A232EMA2</accession>
<proteinExistence type="predicted"/>
<name>A0A232EMA2_9HYME</name>
<keyword evidence="2" id="KW-1185">Reference proteome</keyword>
<dbReference type="AlphaFoldDB" id="A0A232EMA2"/>
<evidence type="ECO:0000313" key="1">
    <source>
        <dbReference type="EMBL" id="OXU19467.1"/>
    </source>
</evidence>